<keyword evidence="1" id="KW-0472">Membrane</keyword>
<evidence type="ECO:0000256" key="1">
    <source>
        <dbReference type="SAM" id="Phobius"/>
    </source>
</evidence>
<keyword evidence="1" id="KW-0812">Transmembrane</keyword>
<proteinExistence type="predicted"/>
<keyword evidence="1" id="KW-1133">Transmembrane helix</keyword>
<name>A0A2S8ACA6_9FLAO</name>
<sequence>MYFCEIIILFCAINFNYNTNIICFSKIEKIIIFMNKLLSFTLSFIICLSYFTSCKESKKISELTNNIIKKDSSSLETINGLTNERSTLIQIPIFKDKEVQQYVIDYDAYVKEYIKAIKSKDIPRLTSLGLKAKEWTKKEQFISKKLVTDSNELKKYNNYILGLTNDLEAAINEK</sequence>
<reference evidence="2 3" key="1">
    <citation type="submission" date="2018-02" db="EMBL/GenBank/DDBJ databases">
        <title>Genome sequences of Apibacter spp., gut symbionts of Asian honey bees.</title>
        <authorList>
            <person name="Kwong W.K."/>
            <person name="Steele M.I."/>
            <person name="Moran N.A."/>
        </authorList>
    </citation>
    <scope>NUCLEOTIDE SEQUENCE [LARGE SCALE GENOMIC DNA]</scope>
    <source>
        <strain evidence="3">wkB301</strain>
    </source>
</reference>
<dbReference type="EMBL" id="PSZM01000037">
    <property type="protein sequence ID" value="PQL92604.1"/>
    <property type="molecule type" value="Genomic_DNA"/>
</dbReference>
<organism evidence="2 3">
    <name type="scientific">Apibacter adventoris</name>
    <dbReference type="NCBI Taxonomy" id="1679466"/>
    <lineage>
        <taxon>Bacteria</taxon>
        <taxon>Pseudomonadati</taxon>
        <taxon>Bacteroidota</taxon>
        <taxon>Flavobacteriia</taxon>
        <taxon>Flavobacteriales</taxon>
        <taxon>Weeksellaceae</taxon>
        <taxon>Apibacter</taxon>
    </lineage>
</organism>
<gene>
    <name evidence="2" type="ORF">C4S77_06170</name>
</gene>
<accession>A0A2S8ACA6</accession>
<evidence type="ECO:0000313" key="2">
    <source>
        <dbReference type="EMBL" id="PQL92604.1"/>
    </source>
</evidence>
<protein>
    <submittedName>
        <fullName evidence="2">Uncharacterized protein</fullName>
    </submittedName>
</protein>
<comment type="caution">
    <text evidence="2">The sequence shown here is derived from an EMBL/GenBank/DDBJ whole genome shotgun (WGS) entry which is preliminary data.</text>
</comment>
<keyword evidence="3" id="KW-1185">Reference proteome</keyword>
<evidence type="ECO:0000313" key="3">
    <source>
        <dbReference type="Proteomes" id="UP000238042"/>
    </source>
</evidence>
<feature type="transmembrane region" description="Helical" evidence="1">
    <location>
        <begin position="31"/>
        <end position="51"/>
    </location>
</feature>
<dbReference type="AlphaFoldDB" id="A0A2S8ACA6"/>
<dbReference type="Proteomes" id="UP000238042">
    <property type="component" value="Unassembled WGS sequence"/>
</dbReference>